<evidence type="ECO:0000256" key="1">
    <source>
        <dbReference type="ARBA" id="ARBA00023015"/>
    </source>
</evidence>
<name>A0A1S1Q0Q4_9ACTN</name>
<evidence type="ECO:0000259" key="4">
    <source>
        <dbReference type="PROSITE" id="PS51077"/>
    </source>
</evidence>
<dbReference type="GO" id="GO:0003700">
    <property type="term" value="F:DNA-binding transcription factor activity"/>
    <property type="evidence" value="ECO:0007669"/>
    <property type="project" value="TreeGrafter"/>
</dbReference>
<dbReference type="InterPro" id="IPR036390">
    <property type="entry name" value="WH_DNA-bd_sf"/>
</dbReference>
<protein>
    <submittedName>
        <fullName evidence="6">IclR family transcriptional regulator</fullName>
    </submittedName>
</protein>
<dbReference type="SUPFAM" id="SSF55781">
    <property type="entry name" value="GAF domain-like"/>
    <property type="match status" value="1"/>
</dbReference>
<comment type="caution">
    <text evidence="6">The sequence shown here is derived from an EMBL/GenBank/DDBJ whole genome shotgun (WGS) entry which is preliminary data.</text>
</comment>
<dbReference type="Pfam" id="PF09339">
    <property type="entry name" value="HTH_IclR"/>
    <property type="match status" value="1"/>
</dbReference>
<dbReference type="SMART" id="SM00346">
    <property type="entry name" value="HTH_ICLR"/>
    <property type="match status" value="1"/>
</dbReference>
<keyword evidence="2" id="KW-0238">DNA-binding</keyword>
<organism evidence="6 7">
    <name type="scientific">Parafrankia soli</name>
    <dbReference type="NCBI Taxonomy" id="2599596"/>
    <lineage>
        <taxon>Bacteria</taxon>
        <taxon>Bacillati</taxon>
        <taxon>Actinomycetota</taxon>
        <taxon>Actinomycetes</taxon>
        <taxon>Frankiales</taxon>
        <taxon>Frankiaceae</taxon>
        <taxon>Parafrankia</taxon>
    </lineage>
</organism>
<dbReference type="InterPro" id="IPR014757">
    <property type="entry name" value="Tscrpt_reg_IclR_C"/>
</dbReference>
<dbReference type="Gene3D" id="1.10.10.10">
    <property type="entry name" value="Winged helix-like DNA-binding domain superfamily/Winged helix DNA-binding domain"/>
    <property type="match status" value="1"/>
</dbReference>
<dbReference type="InterPro" id="IPR050707">
    <property type="entry name" value="HTH_MetabolicPath_Reg"/>
</dbReference>
<dbReference type="PANTHER" id="PTHR30136">
    <property type="entry name" value="HELIX-TURN-HELIX TRANSCRIPTIONAL REGULATOR, ICLR FAMILY"/>
    <property type="match status" value="1"/>
</dbReference>
<dbReference type="PROSITE" id="PS51077">
    <property type="entry name" value="HTH_ICLR"/>
    <property type="match status" value="1"/>
</dbReference>
<reference evidence="7" key="1">
    <citation type="submission" date="2016-07" db="EMBL/GenBank/DDBJ databases">
        <title>Frankia sp. NRRL B-16219 Genome sequencing.</title>
        <authorList>
            <person name="Ghodhbane-Gtari F."/>
            <person name="Swanson E."/>
            <person name="Gueddou A."/>
            <person name="Louati M."/>
            <person name="Nouioui I."/>
            <person name="Hezbri K."/>
            <person name="Abebe-Akele F."/>
            <person name="Simpson S."/>
            <person name="Morris K."/>
            <person name="Thomas K."/>
            <person name="Gtari M."/>
            <person name="Tisa L.S."/>
        </authorList>
    </citation>
    <scope>NUCLEOTIDE SEQUENCE [LARGE SCALE GENOMIC DNA]</scope>
    <source>
        <strain evidence="7">NRRL B-16219</strain>
    </source>
</reference>
<keyword evidence="3" id="KW-0804">Transcription</keyword>
<dbReference type="GO" id="GO:0045892">
    <property type="term" value="P:negative regulation of DNA-templated transcription"/>
    <property type="evidence" value="ECO:0007669"/>
    <property type="project" value="TreeGrafter"/>
</dbReference>
<dbReference type="AlphaFoldDB" id="A0A1S1Q0Q4"/>
<keyword evidence="7" id="KW-1185">Reference proteome</keyword>
<evidence type="ECO:0000313" key="6">
    <source>
        <dbReference type="EMBL" id="OHV25714.1"/>
    </source>
</evidence>
<evidence type="ECO:0000313" key="7">
    <source>
        <dbReference type="Proteomes" id="UP000179769"/>
    </source>
</evidence>
<dbReference type="InterPro" id="IPR029016">
    <property type="entry name" value="GAF-like_dom_sf"/>
</dbReference>
<feature type="domain" description="HTH iclR-type" evidence="4">
    <location>
        <begin position="7"/>
        <end position="67"/>
    </location>
</feature>
<accession>A0A1S1Q0Q4</accession>
<dbReference type="Pfam" id="PF01614">
    <property type="entry name" value="IclR_C"/>
    <property type="match status" value="1"/>
</dbReference>
<gene>
    <name evidence="6" type="ORF">BBK14_21930</name>
</gene>
<feature type="domain" description="IclR-ED" evidence="5">
    <location>
        <begin position="68"/>
        <end position="242"/>
    </location>
</feature>
<dbReference type="EMBL" id="MAXA01000229">
    <property type="protein sequence ID" value="OHV25714.1"/>
    <property type="molecule type" value="Genomic_DNA"/>
</dbReference>
<proteinExistence type="predicted"/>
<dbReference type="InterPro" id="IPR005471">
    <property type="entry name" value="Tscrpt_reg_IclR_N"/>
</dbReference>
<dbReference type="GO" id="GO:0003677">
    <property type="term" value="F:DNA binding"/>
    <property type="evidence" value="ECO:0007669"/>
    <property type="project" value="UniProtKB-KW"/>
</dbReference>
<sequence>MSTLGAPSILWKAFDVLGAFRADRRVLTFAEVSRASGLPKSTTHRVLAMLLEMGAVERHGHGYRIGLRIFAMGSCSAEVALRDVALPVLQEVHRVTRQTVHLAVLRSGDVVYIEKLRTRVTLPTPAVVGERLPAHCTAIGKSLLTTRAVADMVRAPLPARTRRSIVDPAILQRELALSRSRGFAVDREECVDGLACLAVPIHAHGVAVAGVSVAFPAAAGNGEVMISTLRTAAARIGRALPATLVAGLCADEGADEAAVAGQ</sequence>
<dbReference type="Gene3D" id="3.30.450.40">
    <property type="match status" value="1"/>
</dbReference>
<evidence type="ECO:0000256" key="2">
    <source>
        <dbReference type="ARBA" id="ARBA00023125"/>
    </source>
</evidence>
<dbReference type="PANTHER" id="PTHR30136:SF24">
    <property type="entry name" value="HTH-TYPE TRANSCRIPTIONAL REPRESSOR ALLR"/>
    <property type="match status" value="1"/>
</dbReference>
<dbReference type="InterPro" id="IPR036388">
    <property type="entry name" value="WH-like_DNA-bd_sf"/>
</dbReference>
<dbReference type="PROSITE" id="PS51078">
    <property type="entry name" value="ICLR_ED"/>
    <property type="match status" value="1"/>
</dbReference>
<evidence type="ECO:0000256" key="3">
    <source>
        <dbReference type="ARBA" id="ARBA00023163"/>
    </source>
</evidence>
<evidence type="ECO:0000259" key="5">
    <source>
        <dbReference type="PROSITE" id="PS51078"/>
    </source>
</evidence>
<keyword evidence="1" id="KW-0805">Transcription regulation</keyword>
<dbReference type="SUPFAM" id="SSF46785">
    <property type="entry name" value="Winged helix' DNA-binding domain"/>
    <property type="match status" value="1"/>
</dbReference>
<dbReference type="Proteomes" id="UP000179769">
    <property type="component" value="Unassembled WGS sequence"/>
</dbReference>